<name>A0A940P896_9ENTE</name>
<comment type="caution">
    <text evidence="6">The sequence shown here is derived from an EMBL/GenBank/DDBJ whole genome shotgun (WGS) entry which is preliminary data.</text>
</comment>
<keyword evidence="3" id="KW-0238">DNA-binding</keyword>
<dbReference type="Pfam" id="PF03466">
    <property type="entry name" value="LysR_substrate"/>
    <property type="match status" value="1"/>
</dbReference>
<dbReference type="GO" id="GO:0003700">
    <property type="term" value="F:DNA-binding transcription factor activity"/>
    <property type="evidence" value="ECO:0007669"/>
    <property type="project" value="InterPro"/>
</dbReference>
<accession>A0A940P896</accession>
<feature type="domain" description="HTH lysR-type" evidence="5">
    <location>
        <begin position="1"/>
        <end position="58"/>
    </location>
</feature>
<dbReference type="SUPFAM" id="SSF53850">
    <property type="entry name" value="Periplasmic binding protein-like II"/>
    <property type="match status" value="1"/>
</dbReference>
<evidence type="ECO:0000256" key="3">
    <source>
        <dbReference type="ARBA" id="ARBA00023125"/>
    </source>
</evidence>
<keyword evidence="7" id="KW-1185">Reference proteome</keyword>
<dbReference type="GO" id="GO:0000976">
    <property type="term" value="F:transcription cis-regulatory region binding"/>
    <property type="evidence" value="ECO:0007669"/>
    <property type="project" value="TreeGrafter"/>
</dbReference>
<dbReference type="Pfam" id="PF00126">
    <property type="entry name" value="HTH_1"/>
    <property type="match status" value="1"/>
</dbReference>
<keyword evidence="4" id="KW-0804">Transcription</keyword>
<dbReference type="PROSITE" id="PS50931">
    <property type="entry name" value="HTH_LYSR"/>
    <property type="match status" value="1"/>
</dbReference>
<organism evidence="6 7">
    <name type="scientific">Vagococcus allomyrinae</name>
    <dbReference type="NCBI Taxonomy" id="2794353"/>
    <lineage>
        <taxon>Bacteria</taxon>
        <taxon>Bacillati</taxon>
        <taxon>Bacillota</taxon>
        <taxon>Bacilli</taxon>
        <taxon>Lactobacillales</taxon>
        <taxon>Enterococcaceae</taxon>
        <taxon>Vagococcus</taxon>
    </lineage>
</organism>
<dbReference type="InterPro" id="IPR036390">
    <property type="entry name" value="WH_DNA-bd_sf"/>
</dbReference>
<dbReference type="PRINTS" id="PR00039">
    <property type="entry name" value="HTHLYSR"/>
</dbReference>
<dbReference type="PANTHER" id="PTHR30126">
    <property type="entry name" value="HTH-TYPE TRANSCRIPTIONAL REGULATOR"/>
    <property type="match status" value="1"/>
</dbReference>
<dbReference type="InterPro" id="IPR036388">
    <property type="entry name" value="WH-like_DNA-bd_sf"/>
</dbReference>
<dbReference type="AlphaFoldDB" id="A0A940P896"/>
<gene>
    <name evidence="6" type="ORF">I6N95_19415</name>
</gene>
<proteinExistence type="inferred from homology"/>
<evidence type="ECO:0000256" key="4">
    <source>
        <dbReference type="ARBA" id="ARBA00023163"/>
    </source>
</evidence>
<evidence type="ECO:0000259" key="5">
    <source>
        <dbReference type="PROSITE" id="PS50931"/>
    </source>
</evidence>
<evidence type="ECO:0000313" key="7">
    <source>
        <dbReference type="Proteomes" id="UP000674938"/>
    </source>
</evidence>
<reference evidence="6" key="1">
    <citation type="submission" date="2020-12" db="EMBL/GenBank/DDBJ databases">
        <title>Vagococcus allomyrinae sp. nov. and Enterococcus lavae sp. nov., isolated from the larvae of Allomyrina dichotoma.</title>
        <authorList>
            <person name="Lee S.D."/>
        </authorList>
    </citation>
    <scope>NUCLEOTIDE SEQUENCE</scope>
    <source>
        <strain evidence="6">BWB3-3</strain>
    </source>
</reference>
<dbReference type="SUPFAM" id="SSF46785">
    <property type="entry name" value="Winged helix' DNA-binding domain"/>
    <property type="match status" value="1"/>
</dbReference>
<dbReference type="EMBL" id="JAEEGA010000014">
    <property type="protein sequence ID" value="MBP1043192.1"/>
    <property type="molecule type" value="Genomic_DNA"/>
</dbReference>
<dbReference type="RefSeq" id="WP_209530997.1">
    <property type="nucleotide sequence ID" value="NZ_JAEEGA010000014.1"/>
</dbReference>
<evidence type="ECO:0000256" key="1">
    <source>
        <dbReference type="ARBA" id="ARBA00009437"/>
    </source>
</evidence>
<dbReference type="PANTHER" id="PTHR30126:SF40">
    <property type="entry name" value="HTH-TYPE TRANSCRIPTIONAL REGULATOR GLTR"/>
    <property type="match status" value="1"/>
</dbReference>
<dbReference type="Gene3D" id="3.40.190.290">
    <property type="match status" value="1"/>
</dbReference>
<sequence length="289" mass="32545">MNKRQLEIFIAICQTGSVTKAAATLYLTQPAVSKALADLEDTLQTKLFDRLANRLFLNQDGQRFLPKAQELVNLHAETLTLMTNPDRPRQLRLGSSITLGTDVLPEILVQMNKHHPTITLQVTVDNVDQIERKLKRNEIDVALMEGSINHPQFLAIPFSTYELDIIASSDYPKNHLTLRELIAEPLFLREKGSSLRDLFDAKLISQNLKARPRLVSVNSQVLINCVQANLGLTILPASMVASQLAQQTLKIIDVKELHLKSHNHLLLYQEKAANPALQDFLKIVLNLRK</sequence>
<evidence type="ECO:0000313" key="6">
    <source>
        <dbReference type="EMBL" id="MBP1043192.1"/>
    </source>
</evidence>
<dbReference type="InterPro" id="IPR005119">
    <property type="entry name" value="LysR_subst-bd"/>
</dbReference>
<dbReference type="InterPro" id="IPR000847">
    <property type="entry name" value="LysR_HTH_N"/>
</dbReference>
<protein>
    <submittedName>
        <fullName evidence="6">LysR family transcriptional regulator</fullName>
    </submittedName>
</protein>
<comment type="similarity">
    <text evidence="1">Belongs to the LysR transcriptional regulatory family.</text>
</comment>
<evidence type="ECO:0000256" key="2">
    <source>
        <dbReference type="ARBA" id="ARBA00023015"/>
    </source>
</evidence>
<dbReference type="Gene3D" id="1.10.10.10">
    <property type="entry name" value="Winged helix-like DNA-binding domain superfamily/Winged helix DNA-binding domain"/>
    <property type="match status" value="1"/>
</dbReference>
<keyword evidence="2" id="KW-0805">Transcription regulation</keyword>
<dbReference type="Proteomes" id="UP000674938">
    <property type="component" value="Unassembled WGS sequence"/>
</dbReference>